<dbReference type="RefSeq" id="WP_240259761.1">
    <property type="nucleotide sequence ID" value="NZ_AP017630.1"/>
</dbReference>
<name>A0AAP4A7J8_CLOPF</name>
<dbReference type="GO" id="GO:0015920">
    <property type="term" value="P:lipopolysaccharide transport"/>
    <property type="evidence" value="ECO:0007669"/>
    <property type="project" value="TreeGrafter"/>
</dbReference>
<feature type="transmembrane region" description="Helical" evidence="8">
    <location>
        <begin position="152"/>
        <end position="174"/>
    </location>
</feature>
<dbReference type="InterPro" id="IPR047817">
    <property type="entry name" value="ABC2_TM_bact-type"/>
</dbReference>
<evidence type="ECO:0000256" key="3">
    <source>
        <dbReference type="ARBA" id="ARBA00022448"/>
    </source>
</evidence>
<comment type="similarity">
    <text evidence="2 8">Belongs to the ABC-2 integral membrane protein family.</text>
</comment>
<evidence type="ECO:0000256" key="5">
    <source>
        <dbReference type="ARBA" id="ARBA00022692"/>
    </source>
</evidence>
<organism evidence="10 11">
    <name type="scientific">Clostridium perfringens</name>
    <dbReference type="NCBI Taxonomy" id="1502"/>
    <lineage>
        <taxon>Bacteria</taxon>
        <taxon>Bacillati</taxon>
        <taxon>Bacillota</taxon>
        <taxon>Clostridia</taxon>
        <taxon>Eubacteriales</taxon>
        <taxon>Clostridiaceae</taxon>
        <taxon>Clostridium</taxon>
    </lineage>
</organism>
<accession>A0AAP4A7J8</accession>
<evidence type="ECO:0000256" key="1">
    <source>
        <dbReference type="ARBA" id="ARBA00004651"/>
    </source>
</evidence>
<evidence type="ECO:0000256" key="4">
    <source>
        <dbReference type="ARBA" id="ARBA00022475"/>
    </source>
</evidence>
<dbReference type="InterPro" id="IPR013525">
    <property type="entry name" value="ABC2_TM"/>
</dbReference>
<dbReference type="PROSITE" id="PS51012">
    <property type="entry name" value="ABC_TM2"/>
    <property type="match status" value="1"/>
</dbReference>
<feature type="transmembrane region" description="Helical" evidence="8">
    <location>
        <begin position="245"/>
        <end position="263"/>
    </location>
</feature>
<dbReference type="PANTHER" id="PTHR30413">
    <property type="entry name" value="INNER MEMBRANE TRANSPORT PERMEASE"/>
    <property type="match status" value="1"/>
</dbReference>
<reference evidence="10" key="1">
    <citation type="submission" date="2023-04" db="EMBL/GenBank/DDBJ databases">
        <title>Epidemiological investigation of Clostridium perfringens isolated from cattle.</title>
        <authorList>
            <person name="Tian R."/>
        </authorList>
    </citation>
    <scope>NUCLEOTIDE SEQUENCE</scope>
    <source>
        <strain evidence="10">ZWCP172</strain>
    </source>
</reference>
<feature type="transmembrane region" description="Helical" evidence="8">
    <location>
        <begin position="180"/>
        <end position="201"/>
    </location>
</feature>
<evidence type="ECO:0000256" key="8">
    <source>
        <dbReference type="RuleBase" id="RU361157"/>
    </source>
</evidence>
<dbReference type="Proteomes" id="UP001222958">
    <property type="component" value="Unassembled WGS sequence"/>
</dbReference>
<evidence type="ECO:0000256" key="6">
    <source>
        <dbReference type="ARBA" id="ARBA00022989"/>
    </source>
</evidence>
<gene>
    <name evidence="10" type="ORF">QDQ28_10780</name>
</gene>
<feature type="transmembrane region" description="Helical" evidence="8">
    <location>
        <begin position="118"/>
        <end position="140"/>
    </location>
</feature>
<evidence type="ECO:0000256" key="7">
    <source>
        <dbReference type="ARBA" id="ARBA00023136"/>
    </source>
</evidence>
<feature type="domain" description="ABC transmembrane type-2" evidence="9">
    <location>
        <begin position="38"/>
        <end position="265"/>
    </location>
</feature>
<dbReference type="GO" id="GO:0005886">
    <property type="term" value="C:plasma membrane"/>
    <property type="evidence" value="ECO:0007669"/>
    <property type="project" value="UniProtKB-SubCell"/>
</dbReference>
<evidence type="ECO:0000256" key="2">
    <source>
        <dbReference type="ARBA" id="ARBA00007783"/>
    </source>
</evidence>
<sequence length="273" mass="31501">MNNLKDWLEIEKSIFSHWRMIFSISKKEFKKEFAGSKLGMAWAIIRPLAMITVFWMIFSTGMRTTSSNVQVNYLVWLVSAYIPWIFISDVIMSGAGSIRVNSFLVKKVKFPVEILPTIRIVISFYTFLILLVISFIIFAVNGNLNLINIPKLIYAIIITIIFLAALSRLLSTWVVMSIDILHGISVFMQFLFWMCPVMWQAGELPVGASMPWIEKILKLNPLYYLAVLFRDAYLGTHTVSLAYGVYFWVVTIILFIFGSKVFNKFRPEFDDVL</sequence>
<keyword evidence="3 8" id="KW-0813">Transport</keyword>
<feature type="transmembrane region" description="Helical" evidence="8">
    <location>
        <begin position="73"/>
        <end position="98"/>
    </location>
</feature>
<keyword evidence="4 8" id="KW-1003">Cell membrane</keyword>
<dbReference type="Pfam" id="PF01061">
    <property type="entry name" value="ABC2_membrane"/>
    <property type="match status" value="1"/>
</dbReference>
<dbReference type="GO" id="GO:0140359">
    <property type="term" value="F:ABC-type transporter activity"/>
    <property type="evidence" value="ECO:0007669"/>
    <property type="project" value="InterPro"/>
</dbReference>
<proteinExistence type="inferred from homology"/>
<dbReference type="EMBL" id="JARVUX010000004">
    <property type="protein sequence ID" value="MDH2336668.1"/>
    <property type="molecule type" value="Genomic_DNA"/>
</dbReference>
<comment type="caution">
    <text evidence="10">The sequence shown here is derived from an EMBL/GenBank/DDBJ whole genome shotgun (WGS) entry which is preliminary data.</text>
</comment>
<evidence type="ECO:0000313" key="11">
    <source>
        <dbReference type="Proteomes" id="UP001222958"/>
    </source>
</evidence>
<dbReference type="AlphaFoldDB" id="A0AAP4A7J8"/>
<dbReference type="PANTHER" id="PTHR30413:SF10">
    <property type="entry name" value="CAPSULE POLYSACCHARIDE EXPORT INNER-MEMBRANE PROTEIN CTRC"/>
    <property type="match status" value="1"/>
</dbReference>
<keyword evidence="5 8" id="KW-0812">Transmembrane</keyword>
<evidence type="ECO:0000259" key="9">
    <source>
        <dbReference type="PROSITE" id="PS51012"/>
    </source>
</evidence>
<feature type="transmembrane region" description="Helical" evidence="8">
    <location>
        <begin position="40"/>
        <end position="61"/>
    </location>
</feature>
<keyword evidence="7 8" id="KW-0472">Membrane</keyword>
<protein>
    <recommendedName>
        <fullName evidence="8">Transport permease protein</fullName>
    </recommendedName>
</protein>
<comment type="subcellular location">
    <subcellularLocation>
        <location evidence="1 8">Cell membrane</location>
        <topology evidence="1 8">Multi-pass membrane protein</topology>
    </subcellularLocation>
</comment>
<evidence type="ECO:0000313" key="10">
    <source>
        <dbReference type="EMBL" id="MDH2336668.1"/>
    </source>
</evidence>
<keyword evidence="6 8" id="KW-1133">Transmembrane helix</keyword>